<name>A0A0C3HG63_OIDMZ</name>
<dbReference type="Proteomes" id="UP000054321">
    <property type="component" value="Unassembled WGS sequence"/>
</dbReference>
<dbReference type="AlphaFoldDB" id="A0A0C3HG63"/>
<dbReference type="EMBL" id="KN832870">
    <property type="protein sequence ID" value="KIN07171.1"/>
    <property type="molecule type" value="Genomic_DNA"/>
</dbReference>
<dbReference type="InParanoid" id="A0A0C3HG63"/>
<dbReference type="STRING" id="913774.A0A0C3HG63"/>
<evidence type="ECO:0000313" key="3">
    <source>
        <dbReference type="EMBL" id="KIN07171.1"/>
    </source>
</evidence>
<evidence type="ECO:0000259" key="2">
    <source>
        <dbReference type="Pfam" id="PF13302"/>
    </source>
</evidence>
<proteinExistence type="predicted"/>
<feature type="region of interest" description="Disordered" evidence="1">
    <location>
        <begin position="169"/>
        <end position="194"/>
    </location>
</feature>
<feature type="compositionally biased region" description="Basic and acidic residues" evidence="1">
    <location>
        <begin position="178"/>
        <end position="194"/>
    </location>
</feature>
<dbReference type="HOGENOM" id="CLU_013985_24_1_1"/>
<reference evidence="4" key="2">
    <citation type="submission" date="2015-01" db="EMBL/GenBank/DDBJ databases">
        <title>Evolutionary Origins and Diversification of the Mycorrhizal Mutualists.</title>
        <authorList>
            <consortium name="DOE Joint Genome Institute"/>
            <consortium name="Mycorrhizal Genomics Consortium"/>
            <person name="Kohler A."/>
            <person name="Kuo A."/>
            <person name="Nagy L.G."/>
            <person name="Floudas D."/>
            <person name="Copeland A."/>
            <person name="Barry K.W."/>
            <person name="Cichocki N."/>
            <person name="Veneault-Fourrey C."/>
            <person name="LaButti K."/>
            <person name="Lindquist E.A."/>
            <person name="Lipzen A."/>
            <person name="Lundell T."/>
            <person name="Morin E."/>
            <person name="Murat C."/>
            <person name="Riley R."/>
            <person name="Ohm R."/>
            <person name="Sun H."/>
            <person name="Tunlid A."/>
            <person name="Henrissat B."/>
            <person name="Grigoriev I.V."/>
            <person name="Hibbett D.S."/>
            <person name="Martin F."/>
        </authorList>
    </citation>
    <scope>NUCLEOTIDE SEQUENCE [LARGE SCALE GENOMIC DNA]</scope>
    <source>
        <strain evidence="4">Zn</strain>
    </source>
</reference>
<keyword evidence="4" id="KW-1185">Reference proteome</keyword>
<accession>A0A0C3HG63</accession>
<dbReference type="Gene3D" id="3.40.630.30">
    <property type="match status" value="1"/>
</dbReference>
<dbReference type="InterPro" id="IPR016181">
    <property type="entry name" value="Acyl_CoA_acyltransferase"/>
</dbReference>
<dbReference type="Pfam" id="PF13302">
    <property type="entry name" value="Acetyltransf_3"/>
    <property type="match status" value="1"/>
</dbReference>
<organism evidence="3 4">
    <name type="scientific">Oidiodendron maius (strain Zn)</name>
    <dbReference type="NCBI Taxonomy" id="913774"/>
    <lineage>
        <taxon>Eukaryota</taxon>
        <taxon>Fungi</taxon>
        <taxon>Dikarya</taxon>
        <taxon>Ascomycota</taxon>
        <taxon>Pezizomycotina</taxon>
        <taxon>Leotiomycetes</taxon>
        <taxon>Leotiomycetes incertae sedis</taxon>
        <taxon>Myxotrichaceae</taxon>
        <taxon>Oidiodendron</taxon>
    </lineage>
</organism>
<evidence type="ECO:0000256" key="1">
    <source>
        <dbReference type="SAM" id="MobiDB-lite"/>
    </source>
</evidence>
<dbReference type="InterPro" id="IPR000182">
    <property type="entry name" value="GNAT_dom"/>
</dbReference>
<dbReference type="PANTHER" id="PTHR43792:SF1">
    <property type="entry name" value="N-ACETYLTRANSFERASE DOMAIN-CONTAINING PROTEIN"/>
    <property type="match status" value="1"/>
</dbReference>
<sequence>MAKYAAETDRLWLQPLSVEDHLQDFHQIMSDKKAISFSYPPADILITKRFMLKFVPSLEKPWVENYAILLRASQNANENGEPRMIGTVGSTRLADEDAIEIAYGLHSDYWGKGYMVEALGMFIKLYWAVERTGVRNTLIAKIDPENVASWKVVEKLGFQKGEVLENAYQRGADSGSGKSERSQEKWCLERPKNG</sequence>
<protein>
    <recommendedName>
        <fullName evidence="2">N-acetyltransferase domain-containing protein</fullName>
    </recommendedName>
</protein>
<dbReference type="GO" id="GO:0016747">
    <property type="term" value="F:acyltransferase activity, transferring groups other than amino-acyl groups"/>
    <property type="evidence" value="ECO:0007669"/>
    <property type="project" value="InterPro"/>
</dbReference>
<reference evidence="3 4" key="1">
    <citation type="submission" date="2014-04" db="EMBL/GenBank/DDBJ databases">
        <authorList>
            <consortium name="DOE Joint Genome Institute"/>
            <person name="Kuo A."/>
            <person name="Martino E."/>
            <person name="Perotto S."/>
            <person name="Kohler A."/>
            <person name="Nagy L.G."/>
            <person name="Floudas D."/>
            <person name="Copeland A."/>
            <person name="Barry K.W."/>
            <person name="Cichocki N."/>
            <person name="Veneault-Fourrey C."/>
            <person name="LaButti K."/>
            <person name="Lindquist E.A."/>
            <person name="Lipzen A."/>
            <person name="Lundell T."/>
            <person name="Morin E."/>
            <person name="Murat C."/>
            <person name="Sun H."/>
            <person name="Tunlid A."/>
            <person name="Henrissat B."/>
            <person name="Grigoriev I.V."/>
            <person name="Hibbett D.S."/>
            <person name="Martin F."/>
            <person name="Nordberg H.P."/>
            <person name="Cantor M.N."/>
            <person name="Hua S.X."/>
        </authorList>
    </citation>
    <scope>NUCLEOTIDE SEQUENCE [LARGE SCALE GENOMIC DNA]</scope>
    <source>
        <strain evidence="3 4">Zn</strain>
    </source>
</reference>
<feature type="domain" description="N-acetyltransferase" evidence="2">
    <location>
        <begin position="10"/>
        <end position="159"/>
    </location>
</feature>
<dbReference type="OrthoDB" id="4072826at2759"/>
<gene>
    <name evidence="3" type="ORF">OIDMADRAFT_110503</name>
</gene>
<dbReference type="PANTHER" id="PTHR43792">
    <property type="entry name" value="GNAT FAMILY, PUTATIVE (AFU_ORTHOLOGUE AFUA_3G00765)-RELATED-RELATED"/>
    <property type="match status" value="1"/>
</dbReference>
<evidence type="ECO:0000313" key="4">
    <source>
        <dbReference type="Proteomes" id="UP000054321"/>
    </source>
</evidence>
<dbReference type="InterPro" id="IPR051531">
    <property type="entry name" value="N-acetyltransferase"/>
</dbReference>
<dbReference type="SUPFAM" id="SSF55729">
    <property type="entry name" value="Acyl-CoA N-acyltransferases (Nat)"/>
    <property type="match status" value="1"/>
</dbReference>